<dbReference type="InterPro" id="IPR010730">
    <property type="entry name" value="HET"/>
</dbReference>
<name>A0AAN6QFU2_9PEZI</name>
<proteinExistence type="predicted"/>
<keyword evidence="3" id="KW-1185">Reference proteome</keyword>
<evidence type="ECO:0000313" key="3">
    <source>
        <dbReference type="Proteomes" id="UP001302812"/>
    </source>
</evidence>
<dbReference type="PANTHER" id="PTHR33112">
    <property type="entry name" value="DOMAIN PROTEIN, PUTATIVE-RELATED"/>
    <property type="match status" value="1"/>
</dbReference>
<dbReference type="GeneID" id="89940482"/>
<dbReference type="Pfam" id="PF06985">
    <property type="entry name" value="HET"/>
    <property type="match status" value="1"/>
</dbReference>
<dbReference type="AlphaFoldDB" id="A0AAN6QFU2"/>
<dbReference type="EMBL" id="MU853374">
    <property type="protein sequence ID" value="KAK4107435.1"/>
    <property type="molecule type" value="Genomic_DNA"/>
</dbReference>
<accession>A0AAN6QFU2</accession>
<dbReference type="Proteomes" id="UP001302812">
    <property type="component" value="Unassembled WGS sequence"/>
</dbReference>
<evidence type="ECO:0000259" key="1">
    <source>
        <dbReference type="Pfam" id="PF06985"/>
    </source>
</evidence>
<feature type="domain" description="Heterokaryon incompatibility" evidence="1">
    <location>
        <begin position="155"/>
        <end position="305"/>
    </location>
</feature>
<protein>
    <submittedName>
        <fullName evidence="2">HET-domain-containing protein</fullName>
    </submittedName>
</protein>
<dbReference type="RefSeq" id="XP_064665005.1">
    <property type="nucleotide sequence ID" value="XM_064816357.1"/>
</dbReference>
<reference evidence="2" key="2">
    <citation type="submission" date="2023-05" db="EMBL/GenBank/DDBJ databases">
        <authorList>
            <consortium name="Lawrence Berkeley National Laboratory"/>
            <person name="Steindorff A."/>
            <person name="Hensen N."/>
            <person name="Bonometti L."/>
            <person name="Westerberg I."/>
            <person name="Brannstrom I.O."/>
            <person name="Guillou S."/>
            <person name="Cros-Aarteil S."/>
            <person name="Calhoun S."/>
            <person name="Haridas S."/>
            <person name="Kuo A."/>
            <person name="Mondo S."/>
            <person name="Pangilinan J."/>
            <person name="Riley R."/>
            <person name="Labutti K."/>
            <person name="Andreopoulos B."/>
            <person name="Lipzen A."/>
            <person name="Chen C."/>
            <person name="Yanf M."/>
            <person name="Daum C."/>
            <person name="Ng V."/>
            <person name="Clum A."/>
            <person name="Ohm R."/>
            <person name="Martin F."/>
            <person name="Silar P."/>
            <person name="Natvig D."/>
            <person name="Lalanne C."/>
            <person name="Gautier V."/>
            <person name="Ament-Velasquez S.L."/>
            <person name="Kruys A."/>
            <person name="Hutchinson M.I."/>
            <person name="Powell A.J."/>
            <person name="Barry K."/>
            <person name="Miller A.N."/>
            <person name="Grigoriev I.V."/>
            <person name="Debuchy R."/>
            <person name="Gladieux P."/>
            <person name="Thoren M.H."/>
            <person name="Johannesson H."/>
        </authorList>
    </citation>
    <scope>NUCLEOTIDE SEQUENCE</scope>
    <source>
        <strain evidence="2">CBS 508.74</strain>
    </source>
</reference>
<organism evidence="2 3">
    <name type="scientific">Canariomyces notabilis</name>
    <dbReference type="NCBI Taxonomy" id="2074819"/>
    <lineage>
        <taxon>Eukaryota</taxon>
        <taxon>Fungi</taxon>
        <taxon>Dikarya</taxon>
        <taxon>Ascomycota</taxon>
        <taxon>Pezizomycotina</taxon>
        <taxon>Sordariomycetes</taxon>
        <taxon>Sordariomycetidae</taxon>
        <taxon>Sordariales</taxon>
        <taxon>Chaetomiaceae</taxon>
        <taxon>Canariomyces</taxon>
    </lineage>
</organism>
<reference evidence="2" key="1">
    <citation type="journal article" date="2023" name="Mol. Phylogenet. Evol.">
        <title>Genome-scale phylogeny and comparative genomics of the fungal order Sordariales.</title>
        <authorList>
            <person name="Hensen N."/>
            <person name="Bonometti L."/>
            <person name="Westerberg I."/>
            <person name="Brannstrom I.O."/>
            <person name="Guillou S."/>
            <person name="Cros-Aarteil S."/>
            <person name="Calhoun S."/>
            <person name="Haridas S."/>
            <person name="Kuo A."/>
            <person name="Mondo S."/>
            <person name="Pangilinan J."/>
            <person name="Riley R."/>
            <person name="LaButti K."/>
            <person name="Andreopoulos B."/>
            <person name="Lipzen A."/>
            <person name="Chen C."/>
            <person name="Yan M."/>
            <person name="Daum C."/>
            <person name="Ng V."/>
            <person name="Clum A."/>
            <person name="Steindorff A."/>
            <person name="Ohm R.A."/>
            <person name="Martin F."/>
            <person name="Silar P."/>
            <person name="Natvig D.O."/>
            <person name="Lalanne C."/>
            <person name="Gautier V."/>
            <person name="Ament-Velasquez S.L."/>
            <person name="Kruys A."/>
            <person name="Hutchinson M.I."/>
            <person name="Powell A.J."/>
            <person name="Barry K."/>
            <person name="Miller A.N."/>
            <person name="Grigoriev I.V."/>
            <person name="Debuchy R."/>
            <person name="Gladieux P."/>
            <person name="Hiltunen Thoren M."/>
            <person name="Johannesson H."/>
        </authorList>
    </citation>
    <scope>NUCLEOTIDE SEQUENCE</scope>
    <source>
        <strain evidence="2">CBS 508.74</strain>
    </source>
</reference>
<gene>
    <name evidence="2" type="ORF">N656DRAFT_785348</name>
</gene>
<evidence type="ECO:0000313" key="2">
    <source>
        <dbReference type="EMBL" id="KAK4107435.1"/>
    </source>
</evidence>
<comment type="caution">
    <text evidence="2">The sequence shown here is derived from an EMBL/GenBank/DDBJ whole genome shotgun (WGS) entry which is preliminary data.</text>
</comment>
<sequence>MCVTRDFGQPELLGNLTACAEKGCAACRLRNLGILKALRQRDRRVSDPEPPAFVRLAGPAIGLGPEAYDSNRIFLYSRPGEGTFVCPIVGRGQEVAPRRASHISVLKEWLKRCHENHPACVTNLEVPLPTRVLSIGNEDSDRVRLEVARDRTGCYTALSHCWGGGIEIRTIRDNVESREKGLPYSLLPKSFQDAVTVTRHLGLKYLWIDALCIVQDDQDDWERESGNMAAVYQNAYLVLGADMSPNSHGGFLDVGPGGYHGAGTPVAVVESTTVYARSGGPPSLWSSPHPVADEPLSKRAWTLQEQLLAPKMVHFTSKEMVWECNSGEFCECMDMDHAGEIPYPRLSIRDIRLSLSFTSTPDKFKLWYEIVNQVTKRDITMPEDLLPCLSGLAKKFQDSGAGVYLAGLWLDDVQLGLLWRPERPGVPQTSLRATPYRGPTWSWTSIANPKAPYYDITTKLDRKLTKVYAKVVKAECTPKGKDPLGAVSGGYLEVVAPLLEVPPFLSVPGISTFDFHFTRKQGEKQFILIIGELTLGKVEGLILRHRPDVSKNTYERVGRYQSKQYPLPHERELVQGGWKYSRVLLI</sequence>
<dbReference type="PANTHER" id="PTHR33112:SF9">
    <property type="entry name" value="HETEROKARYON INCOMPATIBILITY DOMAIN-CONTAINING PROTEIN"/>
    <property type="match status" value="1"/>
</dbReference>